<dbReference type="EMBL" id="JMCB01000002">
    <property type="protein sequence ID" value="KFE71130.1"/>
    <property type="molecule type" value="Genomic_DNA"/>
</dbReference>
<sequence length="390" mass="42875">MSKKKPAATAPGAFLFSVDEVSYEHLQELGEGPRGERLLLARVHRQGRVGEQVVLKTVAAEASPKARRRLVEEAQLATRLSHPAIARLYALHEHAGTLYAVTEYVEGDSVDALFNDALLCGRYCSETFVLHVGAEVASALHHAHTLTDARGAPLGIIHRGLHPDRIRIGPRGQVKLLDFGLARSQLSGRQTSSRARVGGRDVYASPEQILRRSMDGRSDLFALGLILLELLTGQHLLWREEEVDLRQLGKDLALLPPEALGAVEGFVQELGVRQHVLAGQELDQLLQRVRSLNFDEVERAAREVPEPTRFILHKLLRPEPSERYASAAELEQALRQRLRALGHRGASDVAEEVFQLKAEAAGLAREWLMPLAAASDSDAGVDPDQVSTQP</sequence>
<evidence type="ECO:0000256" key="4">
    <source>
        <dbReference type="ARBA" id="ARBA00022840"/>
    </source>
</evidence>
<reference evidence="6 7" key="1">
    <citation type="submission" date="2014-04" db="EMBL/GenBank/DDBJ databases">
        <title>Genome assembly of Hyalangium minutum DSM 14724.</title>
        <authorList>
            <person name="Sharma G."/>
            <person name="Subramanian S."/>
        </authorList>
    </citation>
    <scope>NUCLEOTIDE SEQUENCE [LARGE SCALE GENOMIC DNA]</scope>
    <source>
        <strain evidence="6 7">DSM 14724</strain>
    </source>
</reference>
<dbReference type="PANTHER" id="PTHR43289:SF6">
    <property type="entry name" value="SERINE_THREONINE-PROTEIN KINASE NEKL-3"/>
    <property type="match status" value="1"/>
</dbReference>
<keyword evidence="1" id="KW-0808">Transferase</keyword>
<dbReference type="PROSITE" id="PS50011">
    <property type="entry name" value="PROTEIN_KINASE_DOM"/>
    <property type="match status" value="1"/>
</dbReference>
<dbReference type="CDD" id="cd14014">
    <property type="entry name" value="STKc_PknB_like"/>
    <property type="match status" value="1"/>
</dbReference>
<comment type="caution">
    <text evidence="6">The sequence shown here is derived from an EMBL/GenBank/DDBJ whole genome shotgun (WGS) entry which is preliminary data.</text>
</comment>
<keyword evidence="6" id="KW-0723">Serine/threonine-protein kinase</keyword>
<organism evidence="6 7">
    <name type="scientific">Hyalangium minutum</name>
    <dbReference type="NCBI Taxonomy" id="394096"/>
    <lineage>
        <taxon>Bacteria</taxon>
        <taxon>Pseudomonadati</taxon>
        <taxon>Myxococcota</taxon>
        <taxon>Myxococcia</taxon>
        <taxon>Myxococcales</taxon>
        <taxon>Cystobacterineae</taxon>
        <taxon>Archangiaceae</taxon>
        <taxon>Hyalangium</taxon>
    </lineage>
</organism>
<evidence type="ECO:0000313" key="6">
    <source>
        <dbReference type="EMBL" id="KFE71130.1"/>
    </source>
</evidence>
<proteinExistence type="predicted"/>
<keyword evidence="3 6" id="KW-0418">Kinase</keyword>
<evidence type="ECO:0000256" key="1">
    <source>
        <dbReference type="ARBA" id="ARBA00022679"/>
    </source>
</evidence>
<keyword evidence="4" id="KW-0067">ATP-binding</keyword>
<dbReference type="Pfam" id="PF00069">
    <property type="entry name" value="Pkinase"/>
    <property type="match status" value="1"/>
</dbReference>
<gene>
    <name evidence="6" type="ORF">DB31_3260</name>
</gene>
<evidence type="ECO:0000256" key="3">
    <source>
        <dbReference type="ARBA" id="ARBA00022777"/>
    </source>
</evidence>
<evidence type="ECO:0000259" key="5">
    <source>
        <dbReference type="PROSITE" id="PS50011"/>
    </source>
</evidence>
<evidence type="ECO:0000256" key="2">
    <source>
        <dbReference type="ARBA" id="ARBA00022741"/>
    </source>
</evidence>
<protein>
    <submittedName>
        <fullName evidence="6">Putative serine/threonine protein kinase</fullName>
    </submittedName>
</protein>
<dbReference type="RefSeq" id="WP_052419706.1">
    <property type="nucleotide sequence ID" value="NZ_JMCB01000002.1"/>
</dbReference>
<dbReference type="Gene3D" id="3.30.200.20">
    <property type="entry name" value="Phosphorylase Kinase, domain 1"/>
    <property type="match status" value="1"/>
</dbReference>
<dbReference type="STRING" id="394096.DB31_3260"/>
<dbReference type="InterPro" id="IPR011009">
    <property type="entry name" value="Kinase-like_dom_sf"/>
</dbReference>
<dbReference type="InterPro" id="IPR000719">
    <property type="entry name" value="Prot_kinase_dom"/>
</dbReference>
<accession>A0A085WTW7</accession>
<dbReference type="AlphaFoldDB" id="A0A085WTW7"/>
<dbReference type="OrthoDB" id="5521996at2"/>
<feature type="domain" description="Protein kinase" evidence="5">
    <location>
        <begin position="23"/>
        <end position="338"/>
    </location>
</feature>
<keyword evidence="2" id="KW-0547">Nucleotide-binding</keyword>
<name>A0A085WTW7_9BACT</name>
<evidence type="ECO:0000313" key="7">
    <source>
        <dbReference type="Proteomes" id="UP000028725"/>
    </source>
</evidence>
<dbReference type="PANTHER" id="PTHR43289">
    <property type="entry name" value="MITOGEN-ACTIVATED PROTEIN KINASE KINASE KINASE 20-RELATED"/>
    <property type="match status" value="1"/>
</dbReference>
<dbReference type="GO" id="GO:0005524">
    <property type="term" value="F:ATP binding"/>
    <property type="evidence" value="ECO:0007669"/>
    <property type="project" value="UniProtKB-KW"/>
</dbReference>
<dbReference type="SUPFAM" id="SSF56112">
    <property type="entry name" value="Protein kinase-like (PK-like)"/>
    <property type="match status" value="1"/>
</dbReference>
<keyword evidence="7" id="KW-1185">Reference proteome</keyword>
<dbReference type="GO" id="GO:0004674">
    <property type="term" value="F:protein serine/threonine kinase activity"/>
    <property type="evidence" value="ECO:0007669"/>
    <property type="project" value="UniProtKB-KW"/>
</dbReference>
<dbReference type="Proteomes" id="UP000028725">
    <property type="component" value="Unassembled WGS sequence"/>
</dbReference>
<dbReference type="Gene3D" id="1.10.510.10">
    <property type="entry name" value="Transferase(Phosphotransferase) domain 1"/>
    <property type="match status" value="1"/>
</dbReference>